<proteinExistence type="predicted"/>
<feature type="compositionally biased region" description="Basic residues" evidence="1">
    <location>
        <begin position="76"/>
        <end position="93"/>
    </location>
</feature>
<feature type="compositionally biased region" description="Basic residues" evidence="1">
    <location>
        <begin position="106"/>
        <end position="118"/>
    </location>
</feature>
<organism evidence="2">
    <name type="scientific">uncultured Solirubrobacteraceae bacterium</name>
    <dbReference type="NCBI Taxonomy" id="1162706"/>
    <lineage>
        <taxon>Bacteria</taxon>
        <taxon>Bacillati</taxon>
        <taxon>Actinomycetota</taxon>
        <taxon>Thermoleophilia</taxon>
        <taxon>Solirubrobacterales</taxon>
        <taxon>Solirubrobacteraceae</taxon>
        <taxon>environmental samples</taxon>
    </lineage>
</organism>
<sequence length="189" mass="21397">APANHRFRRPGRPRPDRRRRLRRRRGGGRLLRGRHRDRHHRGDADDARRDGAGRGRARGRRDLDEPRGAAEDPRAVRRAARGAAGQRRRRGRRPGREGGRHGAGPLRRRVLRVGRGVRRVLERRQADLRLPARSSDGHPGLGPGPGGHEGRRPARAHHPAGPRLRVRGHGPDPRRGHARLRRGPRGHRL</sequence>
<feature type="compositionally biased region" description="Basic residues" evidence="1">
    <location>
        <begin position="153"/>
        <end position="168"/>
    </location>
</feature>
<reference evidence="2" key="1">
    <citation type="submission" date="2020-02" db="EMBL/GenBank/DDBJ databases">
        <authorList>
            <person name="Meier V. D."/>
        </authorList>
    </citation>
    <scope>NUCLEOTIDE SEQUENCE</scope>
    <source>
        <strain evidence="2">AVDCRST_MAG13</strain>
    </source>
</reference>
<name>A0A6J4SKB6_9ACTN</name>
<feature type="non-terminal residue" evidence="2">
    <location>
        <position position="1"/>
    </location>
</feature>
<accession>A0A6J4SKB6</accession>
<feature type="non-terminal residue" evidence="2">
    <location>
        <position position="189"/>
    </location>
</feature>
<protein>
    <submittedName>
        <fullName evidence="2">Uncharacterized protein</fullName>
    </submittedName>
</protein>
<feature type="compositionally biased region" description="Basic residues" evidence="1">
    <location>
        <begin position="176"/>
        <end position="189"/>
    </location>
</feature>
<gene>
    <name evidence="2" type="ORF">AVDCRST_MAG13-1927</name>
</gene>
<feature type="region of interest" description="Disordered" evidence="1">
    <location>
        <begin position="1"/>
        <end position="189"/>
    </location>
</feature>
<evidence type="ECO:0000256" key="1">
    <source>
        <dbReference type="SAM" id="MobiDB-lite"/>
    </source>
</evidence>
<feature type="compositionally biased region" description="Basic residues" evidence="1">
    <location>
        <begin position="1"/>
        <end position="39"/>
    </location>
</feature>
<feature type="compositionally biased region" description="Basic and acidic residues" evidence="1">
    <location>
        <begin position="40"/>
        <end position="53"/>
    </location>
</feature>
<evidence type="ECO:0000313" key="2">
    <source>
        <dbReference type="EMBL" id="CAA9494573.1"/>
    </source>
</evidence>
<dbReference type="EMBL" id="CADCVO010000303">
    <property type="protein sequence ID" value="CAA9494573.1"/>
    <property type="molecule type" value="Genomic_DNA"/>
</dbReference>
<dbReference type="AlphaFoldDB" id="A0A6J4SKB6"/>
<feature type="compositionally biased region" description="Basic and acidic residues" evidence="1">
    <location>
        <begin position="60"/>
        <end position="75"/>
    </location>
</feature>